<sequence>MVKKYINEESLQIAMTEYEDLKEGRIAWRPDGKALGYVSKVYDNENSAGNPIRCFKTEQFML</sequence>
<dbReference type="OrthoDB" id="2365336at2"/>
<evidence type="ECO:0000313" key="2">
    <source>
        <dbReference type="Proteomes" id="UP000077317"/>
    </source>
</evidence>
<dbReference type="Proteomes" id="UP000077317">
    <property type="component" value="Chromosome"/>
</dbReference>
<organism evidence="1 2">
    <name type="scientific">Streptococcus pantholopis</name>
    <dbReference type="NCBI Taxonomy" id="1811193"/>
    <lineage>
        <taxon>Bacteria</taxon>
        <taxon>Bacillati</taxon>
        <taxon>Bacillota</taxon>
        <taxon>Bacilli</taxon>
        <taxon>Lactobacillales</taxon>
        <taxon>Streptococcaceae</taxon>
        <taxon>Streptococcus</taxon>
    </lineage>
</organism>
<dbReference type="STRING" id="1811193.A0O21_01365"/>
<evidence type="ECO:0000313" key="1">
    <source>
        <dbReference type="EMBL" id="AND78775.1"/>
    </source>
</evidence>
<proteinExistence type="predicted"/>
<dbReference type="RefSeq" id="WP_067060310.1">
    <property type="nucleotide sequence ID" value="NZ_CP014699.1"/>
</dbReference>
<dbReference type="AlphaFoldDB" id="A0A172Q5S0"/>
<reference evidence="2" key="2">
    <citation type="submission" date="2016-03" db="EMBL/GenBank/DDBJ databases">
        <title>Streptococcus antelopensis sp. nov., isolated from the feces of the Tibetan antelope (Pantholops hodgsonii) in Hoh Xil National Nature Reserve, Qinghai, China.</title>
        <authorList>
            <person name="Bai X."/>
        </authorList>
    </citation>
    <scope>NUCLEOTIDE SEQUENCE [LARGE SCALE GENOMIC DNA]</scope>
    <source>
        <strain evidence="2">TA 26</strain>
    </source>
</reference>
<dbReference type="EMBL" id="CP014699">
    <property type="protein sequence ID" value="AND78775.1"/>
    <property type="molecule type" value="Genomic_DNA"/>
</dbReference>
<dbReference type="KEGG" id="spat:A0O21_01365"/>
<protein>
    <submittedName>
        <fullName evidence="1">Uncharacterized protein</fullName>
    </submittedName>
</protein>
<reference evidence="1 2" key="1">
    <citation type="journal article" date="2016" name="Int. J. Syst. Evol. Microbiol.">
        <title>Streptococcuspantholopis sp. nov., isolated from faeces of the Tibetan antelope (Pantholops hodgsonii).</title>
        <authorList>
            <person name="Bai X."/>
            <person name="Xiong Y."/>
            <person name="Lu S."/>
            <person name="Jin D."/>
            <person name="Lai X."/>
            <person name="Yang J."/>
            <person name="Niu L."/>
            <person name="Hu S."/>
            <person name="Meng X."/>
            <person name="Pu J."/>
            <person name="Ye C."/>
            <person name="Xu J."/>
        </authorList>
    </citation>
    <scope>NUCLEOTIDE SEQUENCE [LARGE SCALE GENOMIC DNA]</scope>
    <source>
        <strain evidence="1 2">TA 26</strain>
    </source>
</reference>
<gene>
    <name evidence="1" type="ORF">A0O21_01365</name>
</gene>
<keyword evidence="2" id="KW-1185">Reference proteome</keyword>
<name>A0A172Q5S0_9STRE</name>
<accession>A0A172Q5S0</accession>